<dbReference type="EMBL" id="ML179047">
    <property type="protein sequence ID" value="THV05731.1"/>
    <property type="molecule type" value="Genomic_DNA"/>
</dbReference>
<accession>A0A4S8MS93</accession>
<feature type="domain" description="Yeast cell wall synthesis Kre9/Knh1-like N-terminal" evidence="3">
    <location>
        <begin position="30"/>
        <end position="99"/>
    </location>
</feature>
<feature type="chain" id="PRO_5020756186" description="Yeast cell wall synthesis Kre9/Knh1-like N-terminal domain-containing protein" evidence="2">
    <location>
        <begin position="25"/>
        <end position="102"/>
    </location>
</feature>
<sequence length="102" mass="10648">MYNINYKALVLAFLALDVISAVQAALYVLQPASGSVCHAGQECTIQWTDDGESPTLSLVGVVTIGLYTGDMQLVQSIPATNVAQAQSVTFTPISEAGPNSDS</sequence>
<organism evidence="4 5">
    <name type="scientific">Dendrothele bispora (strain CBS 962.96)</name>
    <dbReference type="NCBI Taxonomy" id="1314807"/>
    <lineage>
        <taxon>Eukaryota</taxon>
        <taxon>Fungi</taxon>
        <taxon>Dikarya</taxon>
        <taxon>Basidiomycota</taxon>
        <taxon>Agaricomycotina</taxon>
        <taxon>Agaricomycetes</taxon>
        <taxon>Agaricomycetidae</taxon>
        <taxon>Agaricales</taxon>
        <taxon>Agaricales incertae sedis</taxon>
        <taxon>Dendrothele</taxon>
    </lineage>
</organism>
<dbReference type="OrthoDB" id="2432613at2759"/>
<keyword evidence="1 2" id="KW-0732">Signal</keyword>
<evidence type="ECO:0000313" key="5">
    <source>
        <dbReference type="Proteomes" id="UP000297245"/>
    </source>
</evidence>
<dbReference type="Proteomes" id="UP000297245">
    <property type="component" value="Unassembled WGS sequence"/>
</dbReference>
<feature type="signal peptide" evidence="2">
    <location>
        <begin position="1"/>
        <end position="24"/>
    </location>
</feature>
<dbReference type="InterPro" id="IPR018466">
    <property type="entry name" value="Kre9/Knh1-like_N"/>
</dbReference>
<gene>
    <name evidence="4" type="ORF">K435DRAFT_646661</name>
</gene>
<name>A0A4S8MS93_DENBC</name>
<dbReference type="Pfam" id="PF10342">
    <property type="entry name" value="Kre9_KNH"/>
    <property type="match status" value="1"/>
</dbReference>
<evidence type="ECO:0000259" key="3">
    <source>
        <dbReference type="Pfam" id="PF10342"/>
    </source>
</evidence>
<evidence type="ECO:0000313" key="4">
    <source>
        <dbReference type="EMBL" id="THV05731.1"/>
    </source>
</evidence>
<proteinExistence type="predicted"/>
<protein>
    <recommendedName>
        <fullName evidence="3">Yeast cell wall synthesis Kre9/Knh1-like N-terminal domain-containing protein</fullName>
    </recommendedName>
</protein>
<keyword evidence="5" id="KW-1185">Reference proteome</keyword>
<evidence type="ECO:0000256" key="1">
    <source>
        <dbReference type="ARBA" id="ARBA00022729"/>
    </source>
</evidence>
<evidence type="ECO:0000256" key="2">
    <source>
        <dbReference type="SAM" id="SignalP"/>
    </source>
</evidence>
<reference evidence="4 5" key="1">
    <citation type="journal article" date="2019" name="Nat. Ecol. Evol.">
        <title>Megaphylogeny resolves global patterns of mushroom evolution.</title>
        <authorList>
            <person name="Varga T."/>
            <person name="Krizsan K."/>
            <person name="Foldi C."/>
            <person name="Dima B."/>
            <person name="Sanchez-Garcia M."/>
            <person name="Sanchez-Ramirez S."/>
            <person name="Szollosi G.J."/>
            <person name="Szarkandi J.G."/>
            <person name="Papp V."/>
            <person name="Albert L."/>
            <person name="Andreopoulos W."/>
            <person name="Angelini C."/>
            <person name="Antonin V."/>
            <person name="Barry K.W."/>
            <person name="Bougher N.L."/>
            <person name="Buchanan P."/>
            <person name="Buyck B."/>
            <person name="Bense V."/>
            <person name="Catcheside P."/>
            <person name="Chovatia M."/>
            <person name="Cooper J."/>
            <person name="Damon W."/>
            <person name="Desjardin D."/>
            <person name="Finy P."/>
            <person name="Geml J."/>
            <person name="Haridas S."/>
            <person name="Hughes K."/>
            <person name="Justo A."/>
            <person name="Karasinski D."/>
            <person name="Kautmanova I."/>
            <person name="Kiss B."/>
            <person name="Kocsube S."/>
            <person name="Kotiranta H."/>
            <person name="LaButti K.M."/>
            <person name="Lechner B.E."/>
            <person name="Liimatainen K."/>
            <person name="Lipzen A."/>
            <person name="Lukacs Z."/>
            <person name="Mihaltcheva S."/>
            <person name="Morgado L.N."/>
            <person name="Niskanen T."/>
            <person name="Noordeloos M.E."/>
            <person name="Ohm R.A."/>
            <person name="Ortiz-Santana B."/>
            <person name="Ovrebo C."/>
            <person name="Racz N."/>
            <person name="Riley R."/>
            <person name="Savchenko A."/>
            <person name="Shiryaev A."/>
            <person name="Soop K."/>
            <person name="Spirin V."/>
            <person name="Szebenyi C."/>
            <person name="Tomsovsky M."/>
            <person name="Tulloss R.E."/>
            <person name="Uehling J."/>
            <person name="Grigoriev I.V."/>
            <person name="Vagvolgyi C."/>
            <person name="Papp T."/>
            <person name="Martin F.M."/>
            <person name="Miettinen O."/>
            <person name="Hibbett D.S."/>
            <person name="Nagy L.G."/>
        </authorList>
    </citation>
    <scope>NUCLEOTIDE SEQUENCE [LARGE SCALE GENOMIC DNA]</scope>
    <source>
        <strain evidence="4 5">CBS 962.96</strain>
    </source>
</reference>
<dbReference type="AlphaFoldDB" id="A0A4S8MS93"/>